<dbReference type="GO" id="GO:0006397">
    <property type="term" value="P:mRNA processing"/>
    <property type="evidence" value="ECO:0007669"/>
    <property type="project" value="UniProtKB-KW"/>
</dbReference>
<protein>
    <submittedName>
        <fullName evidence="15">Protein decapping 5</fullName>
    </submittedName>
</protein>
<dbReference type="KEGG" id="egu:105060846"/>
<dbReference type="Pfam" id="PF09532">
    <property type="entry name" value="FDF"/>
    <property type="match status" value="1"/>
</dbReference>
<dbReference type="PANTHER" id="PTHR13586:SF23">
    <property type="entry name" value="DECAPPING 5-LIKE PROTEIN-RELATED"/>
    <property type="match status" value="1"/>
</dbReference>
<dbReference type="InterPro" id="IPR025762">
    <property type="entry name" value="DFDF"/>
</dbReference>
<dbReference type="InterPro" id="IPR025768">
    <property type="entry name" value="TFG_box"/>
</dbReference>
<dbReference type="FunFam" id="2.30.30.100:FF:000033">
    <property type="entry name" value="Trailer hitch, isoform C"/>
    <property type="match status" value="1"/>
</dbReference>
<dbReference type="SMART" id="SM01199">
    <property type="entry name" value="FDF"/>
    <property type="match status" value="1"/>
</dbReference>
<evidence type="ECO:0000256" key="6">
    <source>
        <dbReference type="ARBA" id="ARBA00059323"/>
    </source>
</evidence>
<dbReference type="InterPro" id="IPR019050">
    <property type="entry name" value="FDF_dom"/>
</dbReference>
<dbReference type="PROSITE" id="PS52002">
    <property type="entry name" value="SM"/>
    <property type="match status" value="1"/>
</dbReference>
<dbReference type="GO" id="GO:0003729">
    <property type="term" value="F:mRNA binding"/>
    <property type="evidence" value="ECO:0007669"/>
    <property type="project" value="TreeGrafter"/>
</dbReference>
<keyword evidence="5" id="KW-0507">mRNA processing</keyword>
<dbReference type="PROSITE" id="PS51512">
    <property type="entry name" value="DFDF"/>
    <property type="match status" value="1"/>
</dbReference>
<feature type="domain" description="DFDF" evidence="10">
    <location>
        <begin position="381"/>
        <end position="417"/>
    </location>
</feature>
<dbReference type="InParanoid" id="A0A6I9SGP8"/>
<dbReference type="GO" id="GO:0033962">
    <property type="term" value="P:P-body assembly"/>
    <property type="evidence" value="ECO:0007669"/>
    <property type="project" value="TreeGrafter"/>
</dbReference>
<evidence type="ECO:0000256" key="7">
    <source>
        <dbReference type="PROSITE-ProRule" id="PRU00846"/>
    </source>
</evidence>
<evidence type="ECO:0000313" key="14">
    <source>
        <dbReference type="Proteomes" id="UP000504607"/>
    </source>
</evidence>
<evidence type="ECO:0000259" key="11">
    <source>
        <dbReference type="PROSITE" id="PS51513"/>
    </source>
</evidence>
<organism evidence="14 15">
    <name type="scientific">Elaeis guineensis var. tenera</name>
    <name type="common">Oil palm</name>
    <dbReference type="NCBI Taxonomy" id="51953"/>
    <lineage>
        <taxon>Eukaryota</taxon>
        <taxon>Viridiplantae</taxon>
        <taxon>Streptophyta</taxon>
        <taxon>Embryophyta</taxon>
        <taxon>Tracheophyta</taxon>
        <taxon>Spermatophyta</taxon>
        <taxon>Magnoliopsida</taxon>
        <taxon>Liliopsida</taxon>
        <taxon>Arecaceae</taxon>
        <taxon>Arecoideae</taxon>
        <taxon>Cocoseae</taxon>
        <taxon>Elaeidinae</taxon>
        <taxon>Elaeis</taxon>
    </lineage>
</organism>
<feature type="domain" description="Sm" evidence="13">
    <location>
        <begin position="15"/>
        <end position="98"/>
    </location>
</feature>
<comment type="similarity">
    <text evidence="2">Belongs to the LSM14 family.</text>
</comment>
<dbReference type="InterPro" id="IPR010920">
    <property type="entry name" value="LSM_dom_sf"/>
</dbReference>
<keyword evidence="4" id="KW-0678">Repressor</keyword>
<dbReference type="CDD" id="cd01736">
    <property type="entry name" value="LSm14_N"/>
    <property type="match status" value="1"/>
</dbReference>
<dbReference type="SMART" id="SM01271">
    <property type="entry name" value="LSM14"/>
    <property type="match status" value="1"/>
</dbReference>
<comment type="function">
    <text evidence="6">As a component of the decapping complex, involved in the degradation of mRNAs. Promotes P-body formation. Translational repressor.</text>
</comment>
<gene>
    <name evidence="15" type="primary">LOC105060846</name>
</gene>
<feature type="region of interest" description="Disordered" evidence="9">
    <location>
        <begin position="259"/>
        <end position="283"/>
    </location>
</feature>
<sequence length="531" mass="56430">MAAAEGTSSASSSSSSASAVDSYIGSLISLTSKAEIRYEGVLVSINPQESTIALHNVRSYGTEGRKKDGPQVPPSDKVYEYILFRGSDIKDLQVKSSPVLSKPQAHSDPAIIQSHYAHAPTTSTSASAGASALTGQGSHAAYSSLARTSYPDTFSHYQSGATLGSQASLPASTNTNGTSSSAPMYWQGYTGGLDGLTSAQQQSVLSQPSSAMPQDQLQLPLSQVPTSIPYFIDPAPLTFAPAATSSHFGISSPADVLSSVSSDASQPSHSMSSLPYPSTKSSLSSSNQALNASMYSISGKAGSSALPILSMPSLPYSSASILGSAAPPLTTLPPLLAHDQFSQSRPKASSFNQRLSLEKEDMADMLPSSSDQPLSVSSLPQGQVGVAQFTEEFDFAAMNEKFNKDKVWGSLGKSKPRRVENEIGENPAYDDLEVEEGCEQDPKLDRKLVYNKDDFFDNLSCNSLNRGSWSGRAKFSERMKLDTETFGDFQRRTHLARGIQGPSHSGNFRGSYRGRGYGYYSGRGRGGYRAV</sequence>
<dbReference type="Gene3D" id="2.30.30.100">
    <property type="match status" value="1"/>
</dbReference>
<comment type="subcellular location">
    <subcellularLocation>
        <location evidence="1">Cytoplasm</location>
        <location evidence="1">P-body</location>
    </subcellularLocation>
</comment>
<feature type="short sequence motif" description="FFD box" evidence="7">
    <location>
        <begin position="448"/>
        <end position="463"/>
    </location>
</feature>
<evidence type="ECO:0000256" key="9">
    <source>
        <dbReference type="SAM" id="MobiDB-lite"/>
    </source>
</evidence>
<evidence type="ECO:0000256" key="2">
    <source>
        <dbReference type="ARBA" id="ARBA00010415"/>
    </source>
</evidence>
<proteinExistence type="inferred from homology"/>
<dbReference type="Proteomes" id="UP000504607">
    <property type="component" value="Unplaced"/>
</dbReference>
<name>A0A6I9SGP8_ELAGV</name>
<evidence type="ECO:0000256" key="5">
    <source>
        <dbReference type="ARBA" id="ARBA00022664"/>
    </source>
</evidence>
<evidence type="ECO:0000256" key="8">
    <source>
        <dbReference type="PROSITE-ProRule" id="PRU00869"/>
    </source>
</evidence>
<evidence type="ECO:0000256" key="1">
    <source>
        <dbReference type="ARBA" id="ARBA00004201"/>
    </source>
</evidence>
<feature type="short sequence motif" description="TFG box" evidence="8">
    <location>
        <begin position="470"/>
        <end position="490"/>
    </location>
</feature>
<dbReference type="GO" id="GO:0000932">
    <property type="term" value="C:P-body"/>
    <property type="evidence" value="ECO:0007669"/>
    <property type="project" value="UniProtKB-SubCell"/>
</dbReference>
<accession>A0A6I9SGP8</accession>
<keyword evidence="3" id="KW-0963">Cytoplasm</keyword>
<dbReference type="PANTHER" id="PTHR13586">
    <property type="entry name" value="SCD6 PROTEIN-RELATED"/>
    <property type="match status" value="1"/>
</dbReference>
<dbReference type="PROSITE" id="PS51536">
    <property type="entry name" value="TFG"/>
    <property type="match status" value="1"/>
</dbReference>
<evidence type="ECO:0000259" key="13">
    <source>
        <dbReference type="PROSITE" id="PS52002"/>
    </source>
</evidence>
<evidence type="ECO:0000259" key="12">
    <source>
        <dbReference type="PROSITE" id="PS51536"/>
    </source>
</evidence>
<feature type="domain" description="TFG box profile" evidence="12">
    <location>
        <begin position="470"/>
        <end position="490"/>
    </location>
</feature>
<dbReference type="PROSITE" id="PS51513">
    <property type="entry name" value="FFD"/>
    <property type="match status" value="1"/>
</dbReference>
<keyword evidence="14" id="KW-1185">Reference proteome</keyword>
<dbReference type="InterPro" id="IPR025609">
    <property type="entry name" value="Lsm14-like_N"/>
</dbReference>
<dbReference type="OrthoDB" id="21539at2759"/>
<dbReference type="AlphaFoldDB" id="A0A6I9SGP8"/>
<dbReference type="GeneID" id="105060846"/>
<dbReference type="InterPro" id="IPR025761">
    <property type="entry name" value="FFD_box"/>
</dbReference>
<dbReference type="InterPro" id="IPR047575">
    <property type="entry name" value="Sm"/>
</dbReference>
<evidence type="ECO:0000256" key="4">
    <source>
        <dbReference type="ARBA" id="ARBA00022491"/>
    </source>
</evidence>
<evidence type="ECO:0000313" key="15">
    <source>
        <dbReference type="RefSeq" id="XP_010943001.1"/>
    </source>
</evidence>
<evidence type="ECO:0000259" key="10">
    <source>
        <dbReference type="PROSITE" id="PS51512"/>
    </source>
</evidence>
<dbReference type="GO" id="GO:0034063">
    <property type="term" value="P:stress granule assembly"/>
    <property type="evidence" value="ECO:0007669"/>
    <property type="project" value="TreeGrafter"/>
</dbReference>
<evidence type="ECO:0000256" key="3">
    <source>
        <dbReference type="ARBA" id="ARBA00022490"/>
    </source>
</evidence>
<reference evidence="15" key="1">
    <citation type="submission" date="2025-08" db="UniProtKB">
        <authorList>
            <consortium name="RefSeq"/>
        </authorList>
    </citation>
    <scope>IDENTIFICATION</scope>
</reference>
<dbReference type="SUPFAM" id="SSF50182">
    <property type="entry name" value="Sm-like ribonucleoproteins"/>
    <property type="match status" value="1"/>
</dbReference>
<feature type="domain" description="FFD box profile" evidence="11">
    <location>
        <begin position="448"/>
        <end position="463"/>
    </location>
</feature>
<dbReference type="RefSeq" id="XP_010943001.1">
    <property type="nucleotide sequence ID" value="XM_010944699.2"/>
</dbReference>
<dbReference type="Pfam" id="PF12701">
    <property type="entry name" value="LSM14"/>
    <property type="match status" value="1"/>
</dbReference>